<evidence type="ECO:0000256" key="2">
    <source>
        <dbReference type="RuleBase" id="RU363018"/>
    </source>
</evidence>
<gene>
    <name evidence="3" type="ORF">L1049_013012</name>
</gene>
<dbReference type="GO" id="GO:0009409">
    <property type="term" value="P:response to cold"/>
    <property type="evidence" value="ECO:0007669"/>
    <property type="project" value="TreeGrafter"/>
</dbReference>
<comment type="similarity">
    <text evidence="2">Belongs to the UPP synthase family.</text>
</comment>
<keyword evidence="4" id="KW-1185">Reference proteome</keyword>
<dbReference type="NCBIfam" id="TIGR00055">
    <property type="entry name" value="uppS"/>
    <property type="match status" value="1"/>
</dbReference>
<reference evidence="3 4" key="1">
    <citation type="journal article" date="2024" name="Plant J.">
        <title>Genome sequences and population genomics reveal climatic adaptation and genomic divergence between two closely related sweetgum species.</title>
        <authorList>
            <person name="Xu W.Q."/>
            <person name="Ren C.Q."/>
            <person name="Zhang X.Y."/>
            <person name="Comes H.P."/>
            <person name="Liu X.H."/>
            <person name="Li Y.G."/>
            <person name="Kettle C.J."/>
            <person name="Jalonen R."/>
            <person name="Gaisberger H."/>
            <person name="Ma Y.Z."/>
            <person name="Qiu Y.X."/>
        </authorList>
    </citation>
    <scope>NUCLEOTIDE SEQUENCE [LARGE SCALE GENOMIC DNA]</scope>
    <source>
        <strain evidence="3">Hangzhou</strain>
    </source>
</reference>
<dbReference type="InterPro" id="IPR036424">
    <property type="entry name" value="UPP_synth-like_sf"/>
</dbReference>
<evidence type="ECO:0000313" key="3">
    <source>
        <dbReference type="EMBL" id="KAK9279333.1"/>
    </source>
</evidence>
<dbReference type="GO" id="GO:0016094">
    <property type="term" value="P:polyprenol biosynthetic process"/>
    <property type="evidence" value="ECO:0007669"/>
    <property type="project" value="TreeGrafter"/>
</dbReference>
<accession>A0AAP0RKY8</accession>
<name>A0AAP0RKY8_LIQFO</name>
<dbReference type="AlphaFoldDB" id="A0AAP0RKY8"/>
<dbReference type="EC" id="2.5.1.-" evidence="2"/>
<dbReference type="EMBL" id="JBBPBK010000008">
    <property type="protein sequence ID" value="KAK9279333.1"/>
    <property type="molecule type" value="Genomic_DNA"/>
</dbReference>
<dbReference type="CDD" id="cd00475">
    <property type="entry name" value="Cis_IPPS"/>
    <property type="match status" value="1"/>
</dbReference>
<proteinExistence type="inferred from homology"/>
<dbReference type="PANTHER" id="PTHR10291:SF0">
    <property type="entry name" value="DEHYDRODOLICHYL DIPHOSPHATE SYNTHASE 2"/>
    <property type="match status" value="1"/>
</dbReference>
<organism evidence="3 4">
    <name type="scientific">Liquidambar formosana</name>
    <name type="common">Formosan gum</name>
    <dbReference type="NCBI Taxonomy" id="63359"/>
    <lineage>
        <taxon>Eukaryota</taxon>
        <taxon>Viridiplantae</taxon>
        <taxon>Streptophyta</taxon>
        <taxon>Embryophyta</taxon>
        <taxon>Tracheophyta</taxon>
        <taxon>Spermatophyta</taxon>
        <taxon>Magnoliopsida</taxon>
        <taxon>eudicotyledons</taxon>
        <taxon>Gunneridae</taxon>
        <taxon>Pentapetalae</taxon>
        <taxon>Saxifragales</taxon>
        <taxon>Altingiaceae</taxon>
        <taxon>Liquidambar</taxon>
    </lineage>
</organism>
<comment type="caution">
    <text evidence="3">The sequence shown here is derived from an EMBL/GenBank/DDBJ whole genome shotgun (WGS) entry which is preliminary data.</text>
</comment>
<dbReference type="GO" id="GO:0045547">
    <property type="term" value="F:ditrans,polycis-polyprenyl diphosphate synthase [(2E,6E)-farnesyl diphosphate specific] activity"/>
    <property type="evidence" value="ECO:0007669"/>
    <property type="project" value="TreeGrafter"/>
</dbReference>
<dbReference type="Pfam" id="PF01255">
    <property type="entry name" value="Prenyltransf"/>
    <property type="match status" value="1"/>
</dbReference>
<dbReference type="PANTHER" id="PTHR10291">
    <property type="entry name" value="DEHYDRODOLICHYL DIPHOSPHATE SYNTHASE FAMILY MEMBER"/>
    <property type="match status" value="1"/>
</dbReference>
<dbReference type="SUPFAM" id="SSF64005">
    <property type="entry name" value="Undecaprenyl diphosphate synthase"/>
    <property type="match status" value="1"/>
</dbReference>
<dbReference type="GO" id="GO:0009570">
    <property type="term" value="C:chloroplast stroma"/>
    <property type="evidence" value="ECO:0007669"/>
    <property type="project" value="TreeGrafter"/>
</dbReference>
<protein>
    <recommendedName>
        <fullName evidence="2">Alkyl transferase</fullName>
        <ecNumber evidence="2">2.5.1.-</ecNumber>
    </recommendedName>
</protein>
<dbReference type="Proteomes" id="UP001415857">
    <property type="component" value="Unassembled WGS sequence"/>
</dbReference>
<dbReference type="InterPro" id="IPR001441">
    <property type="entry name" value="UPP_synth-like"/>
</dbReference>
<evidence type="ECO:0000313" key="4">
    <source>
        <dbReference type="Proteomes" id="UP001415857"/>
    </source>
</evidence>
<sequence length="109" mass="12293">MPNHVAVIMDGNGRWARQRGLPTSLGHQQGVQSLREMVGLCCKWGIKVLTVFAFSQENWIRPKMEVDFLMSLLERVIKSELENFMRDGIRLSMIGDSSKAPQVSTETDG</sequence>
<keyword evidence="1 2" id="KW-0808">Transferase</keyword>
<evidence type="ECO:0000256" key="1">
    <source>
        <dbReference type="ARBA" id="ARBA00022679"/>
    </source>
</evidence>
<dbReference type="Gene3D" id="3.40.1180.10">
    <property type="entry name" value="Decaprenyl diphosphate synthase-like"/>
    <property type="match status" value="1"/>
</dbReference>
<dbReference type="GO" id="GO:0009668">
    <property type="term" value="P:plastid membrane organization"/>
    <property type="evidence" value="ECO:0007669"/>
    <property type="project" value="TreeGrafter"/>
</dbReference>